<evidence type="ECO:0000313" key="8">
    <source>
        <dbReference type="Proteomes" id="UP000230119"/>
    </source>
</evidence>
<proteinExistence type="inferred from homology"/>
<accession>A0A2M7BTM5</accession>
<dbReference type="AlphaFoldDB" id="A0A2M7BTM5"/>
<comment type="similarity">
    <text evidence="1 5">Belongs to the bacterial ribosomal protein bL17 family.</text>
</comment>
<organism evidence="7 8">
    <name type="scientific">Candidatus Roizmanbacteria bacterium CG03_land_8_20_14_0_80_39_12</name>
    <dbReference type="NCBI Taxonomy" id="1974847"/>
    <lineage>
        <taxon>Bacteria</taxon>
        <taxon>Candidatus Roizmaniibacteriota</taxon>
    </lineage>
</organism>
<dbReference type="Gene3D" id="3.90.1030.10">
    <property type="entry name" value="Ribosomal protein L17"/>
    <property type="match status" value="1"/>
</dbReference>
<dbReference type="SUPFAM" id="SSF64263">
    <property type="entry name" value="Prokaryotic ribosomal protein L17"/>
    <property type="match status" value="1"/>
</dbReference>
<dbReference type="PANTHER" id="PTHR14413:SF16">
    <property type="entry name" value="LARGE RIBOSOMAL SUBUNIT PROTEIN BL17M"/>
    <property type="match status" value="1"/>
</dbReference>
<evidence type="ECO:0000256" key="5">
    <source>
        <dbReference type="RuleBase" id="RU000660"/>
    </source>
</evidence>
<sequence>MKHRVAKRKFGYGYDANKMLMRQLCRNFFLEQKVTTTKERAKAMQIAVEKLVSKAKSKTEANKNHILHFFGEVALVDRLFKTVGPAFENINGGYTKMTLLKQRQSDGAMMAQITWAHPLQKKEVKPEIK</sequence>
<evidence type="ECO:0000256" key="6">
    <source>
        <dbReference type="RuleBase" id="RU000661"/>
    </source>
</evidence>
<evidence type="ECO:0000256" key="2">
    <source>
        <dbReference type="ARBA" id="ARBA00022980"/>
    </source>
</evidence>
<dbReference type="GO" id="GO:0006412">
    <property type="term" value="P:translation"/>
    <property type="evidence" value="ECO:0007669"/>
    <property type="project" value="InterPro"/>
</dbReference>
<dbReference type="PANTHER" id="PTHR14413">
    <property type="entry name" value="RIBOSOMAL PROTEIN L17"/>
    <property type="match status" value="1"/>
</dbReference>
<evidence type="ECO:0000256" key="1">
    <source>
        <dbReference type="ARBA" id="ARBA00008777"/>
    </source>
</evidence>
<name>A0A2M7BTM5_9BACT</name>
<dbReference type="Proteomes" id="UP000230119">
    <property type="component" value="Unassembled WGS sequence"/>
</dbReference>
<protein>
    <recommendedName>
        <fullName evidence="4 6">50S ribosomal protein L17</fullName>
    </recommendedName>
</protein>
<evidence type="ECO:0000256" key="3">
    <source>
        <dbReference type="ARBA" id="ARBA00023274"/>
    </source>
</evidence>
<dbReference type="Pfam" id="PF01196">
    <property type="entry name" value="Ribosomal_L17"/>
    <property type="match status" value="1"/>
</dbReference>
<keyword evidence="2 5" id="KW-0689">Ribosomal protein</keyword>
<dbReference type="InterPro" id="IPR000456">
    <property type="entry name" value="Ribosomal_bL17"/>
</dbReference>
<dbReference type="GO" id="GO:0022625">
    <property type="term" value="C:cytosolic large ribosomal subunit"/>
    <property type="evidence" value="ECO:0007669"/>
    <property type="project" value="TreeGrafter"/>
</dbReference>
<evidence type="ECO:0000313" key="7">
    <source>
        <dbReference type="EMBL" id="PIV08835.1"/>
    </source>
</evidence>
<dbReference type="EMBL" id="PEVA01000025">
    <property type="protein sequence ID" value="PIV08835.1"/>
    <property type="molecule type" value="Genomic_DNA"/>
</dbReference>
<evidence type="ECO:0000256" key="4">
    <source>
        <dbReference type="ARBA" id="ARBA00035494"/>
    </source>
</evidence>
<dbReference type="GO" id="GO:0003735">
    <property type="term" value="F:structural constituent of ribosome"/>
    <property type="evidence" value="ECO:0007669"/>
    <property type="project" value="InterPro"/>
</dbReference>
<gene>
    <name evidence="7" type="primary">rplQ</name>
    <name evidence="7" type="ORF">COS52_00635</name>
</gene>
<comment type="caution">
    <text evidence="7">The sequence shown here is derived from an EMBL/GenBank/DDBJ whole genome shotgun (WGS) entry which is preliminary data.</text>
</comment>
<keyword evidence="3 5" id="KW-0687">Ribonucleoprotein</keyword>
<dbReference type="NCBIfam" id="TIGR00059">
    <property type="entry name" value="L17"/>
    <property type="match status" value="1"/>
</dbReference>
<dbReference type="InterPro" id="IPR036373">
    <property type="entry name" value="Ribosomal_bL17_sf"/>
</dbReference>
<reference evidence="8" key="1">
    <citation type="submission" date="2017-09" db="EMBL/GenBank/DDBJ databases">
        <title>Depth-based differentiation of microbial function through sediment-hosted aquifers and enrichment of novel symbionts in the deep terrestrial subsurface.</title>
        <authorList>
            <person name="Probst A.J."/>
            <person name="Ladd B."/>
            <person name="Jarett J.K."/>
            <person name="Geller-Mcgrath D.E."/>
            <person name="Sieber C.M.K."/>
            <person name="Emerson J.B."/>
            <person name="Anantharaman K."/>
            <person name="Thomas B.C."/>
            <person name="Malmstrom R."/>
            <person name="Stieglmeier M."/>
            <person name="Klingl A."/>
            <person name="Woyke T."/>
            <person name="Ryan C.M."/>
            <person name="Banfield J.F."/>
        </authorList>
    </citation>
    <scope>NUCLEOTIDE SEQUENCE [LARGE SCALE GENOMIC DNA]</scope>
</reference>